<evidence type="ECO:0000313" key="2">
    <source>
        <dbReference type="EMBL" id="MBB6486257.1"/>
    </source>
</evidence>
<proteinExistence type="predicted"/>
<evidence type="ECO:0000313" key="3">
    <source>
        <dbReference type="Proteomes" id="UP000565576"/>
    </source>
</evidence>
<reference evidence="2 3" key="1">
    <citation type="submission" date="2020-08" db="EMBL/GenBank/DDBJ databases">
        <title>Genomic Encyclopedia of Type Strains, Phase IV (KMG-V): Genome sequencing to study the core and pangenomes of soil and plant-associated prokaryotes.</title>
        <authorList>
            <person name="Whitman W."/>
        </authorList>
    </citation>
    <scope>NUCLEOTIDE SEQUENCE [LARGE SCALE GENOMIC DNA]</scope>
    <source>
        <strain evidence="2 3">SEMIA 4060</strain>
    </source>
</reference>
<keyword evidence="2" id="KW-0808">Transferase</keyword>
<comment type="caution">
    <text evidence="2">The sequence shown here is derived from an EMBL/GenBank/DDBJ whole genome shotgun (WGS) entry which is preliminary data.</text>
</comment>
<dbReference type="PANTHER" id="PTHR36836:SF1">
    <property type="entry name" value="COLANIC ACID BIOSYNTHESIS PROTEIN WCAK"/>
    <property type="match status" value="1"/>
</dbReference>
<dbReference type="Pfam" id="PF04230">
    <property type="entry name" value="PS_pyruv_trans"/>
    <property type="match status" value="1"/>
</dbReference>
<dbReference type="Proteomes" id="UP000565576">
    <property type="component" value="Unassembled WGS sequence"/>
</dbReference>
<sequence>MKILVFNVKYSENLGDGMLAECIETALANGGGEVEVETVDLAGRQAFARGHGARRRLILGLLRWMPAAARRRLVSLGLKRNLRRLVASWDEKIANADVVVIGGGNLFQDDDLNFPLKIGTVLDCVCQQDRPLAIYAVGVSKHWSSSAYELFSRVKRARLVHLSVRDGFAQDNWHEHFPEGPRAKIVRDPGLLIGSLTMAQRPCQSTERRLTVGLCVTDPIILRRHSTSALAAIPFSNIGVYRDLIGLLLDDGLRVVLFCNGAREDQRFAECIRSSVVKHRATDSDAFDIAERPKTPGDLIETIRSVDVILAHRLHACIAAYALKIPHVGLGWDKKVEGFFNSVGREDYLVKDATSSPLFVASLVRAAERDGIEPLRHQIAIAETRAGISNMRRHLLECDQSSAPEPCPMHGE</sequence>
<feature type="domain" description="Polysaccharide pyruvyl transferase" evidence="1">
    <location>
        <begin position="13"/>
        <end position="333"/>
    </location>
</feature>
<evidence type="ECO:0000259" key="1">
    <source>
        <dbReference type="Pfam" id="PF04230"/>
    </source>
</evidence>
<protein>
    <submittedName>
        <fullName evidence="2">Polysaccharide pyruvyl transferase WcaK-like protein</fullName>
    </submittedName>
</protein>
<dbReference type="EMBL" id="JACHBG010000007">
    <property type="protein sequence ID" value="MBB6486257.1"/>
    <property type="molecule type" value="Genomic_DNA"/>
</dbReference>
<accession>A0A7X0IUH1</accession>
<name>A0A7X0IUH1_9HYPH</name>
<dbReference type="AlphaFoldDB" id="A0A7X0IUH1"/>
<organism evidence="2 3">
    <name type="scientific">Rhizobium lusitanum</name>
    <dbReference type="NCBI Taxonomy" id="293958"/>
    <lineage>
        <taxon>Bacteria</taxon>
        <taxon>Pseudomonadati</taxon>
        <taxon>Pseudomonadota</taxon>
        <taxon>Alphaproteobacteria</taxon>
        <taxon>Hyphomicrobiales</taxon>
        <taxon>Rhizobiaceae</taxon>
        <taxon>Rhizobium/Agrobacterium group</taxon>
        <taxon>Rhizobium</taxon>
    </lineage>
</organism>
<dbReference type="InterPro" id="IPR007345">
    <property type="entry name" value="Polysacch_pyruvyl_Trfase"/>
</dbReference>
<gene>
    <name evidence="2" type="ORF">GGD46_003552</name>
</gene>
<dbReference type="RefSeq" id="WP_184706041.1">
    <property type="nucleotide sequence ID" value="NZ_JACHBG010000007.1"/>
</dbReference>
<dbReference type="GO" id="GO:0016740">
    <property type="term" value="F:transferase activity"/>
    <property type="evidence" value="ECO:0007669"/>
    <property type="project" value="UniProtKB-KW"/>
</dbReference>
<dbReference type="PANTHER" id="PTHR36836">
    <property type="entry name" value="COLANIC ACID BIOSYNTHESIS PROTEIN WCAK"/>
    <property type="match status" value="1"/>
</dbReference>